<feature type="domain" description="tRNA (32-2'-O)-methyltransferase regulator THADA-like C-terminal TPR repeats region" evidence="1">
    <location>
        <begin position="78"/>
        <end position="135"/>
    </location>
</feature>
<accession>A0AAN8LR54</accession>
<dbReference type="GO" id="GO:0005829">
    <property type="term" value="C:cytosol"/>
    <property type="evidence" value="ECO:0007669"/>
    <property type="project" value="TreeGrafter"/>
</dbReference>
<reference evidence="2 3" key="1">
    <citation type="submission" date="2021-04" db="EMBL/GenBank/DDBJ databases">
        <authorList>
            <person name="De Guttry C."/>
            <person name="Zahm M."/>
            <person name="Klopp C."/>
            <person name="Cabau C."/>
            <person name="Louis A."/>
            <person name="Berthelot C."/>
            <person name="Parey E."/>
            <person name="Roest Crollius H."/>
            <person name="Montfort J."/>
            <person name="Robinson-Rechavi M."/>
            <person name="Bucao C."/>
            <person name="Bouchez O."/>
            <person name="Gislard M."/>
            <person name="Lluch J."/>
            <person name="Milhes M."/>
            <person name="Lampietro C."/>
            <person name="Lopez Roques C."/>
            <person name="Donnadieu C."/>
            <person name="Braasch I."/>
            <person name="Desvignes T."/>
            <person name="Postlethwait J."/>
            <person name="Bobe J."/>
            <person name="Wedekind C."/>
            <person name="Guiguen Y."/>
        </authorList>
    </citation>
    <scope>NUCLEOTIDE SEQUENCE [LARGE SCALE GENOMIC DNA]</scope>
    <source>
        <strain evidence="2">Cs_M1</strain>
        <tissue evidence="2">Blood</tissue>
    </source>
</reference>
<evidence type="ECO:0000259" key="1">
    <source>
        <dbReference type="Pfam" id="PF25151"/>
    </source>
</evidence>
<name>A0AAN8LR54_9TELE</name>
<protein>
    <recommendedName>
        <fullName evidence="1">tRNA (32-2'-O)-methyltransferase regulator THADA-like C-terminal TPR repeats region domain-containing protein</fullName>
    </recommendedName>
</protein>
<evidence type="ECO:0000313" key="2">
    <source>
        <dbReference type="EMBL" id="KAK6306331.1"/>
    </source>
</evidence>
<dbReference type="Proteomes" id="UP001356427">
    <property type="component" value="Unassembled WGS sequence"/>
</dbReference>
<keyword evidence="3" id="KW-1185">Reference proteome</keyword>
<dbReference type="PANTHER" id="PTHR14387:SF0">
    <property type="entry name" value="DUF2428 DOMAIN-CONTAINING PROTEIN"/>
    <property type="match status" value="1"/>
</dbReference>
<dbReference type="EMBL" id="JAGTTL010000021">
    <property type="protein sequence ID" value="KAK6306331.1"/>
    <property type="molecule type" value="Genomic_DNA"/>
</dbReference>
<evidence type="ECO:0000313" key="3">
    <source>
        <dbReference type="Proteomes" id="UP001356427"/>
    </source>
</evidence>
<organism evidence="2 3">
    <name type="scientific">Coregonus suidteri</name>
    <dbReference type="NCBI Taxonomy" id="861788"/>
    <lineage>
        <taxon>Eukaryota</taxon>
        <taxon>Metazoa</taxon>
        <taxon>Chordata</taxon>
        <taxon>Craniata</taxon>
        <taxon>Vertebrata</taxon>
        <taxon>Euteleostomi</taxon>
        <taxon>Actinopterygii</taxon>
        <taxon>Neopterygii</taxon>
        <taxon>Teleostei</taxon>
        <taxon>Protacanthopterygii</taxon>
        <taxon>Salmoniformes</taxon>
        <taxon>Salmonidae</taxon>
        <taxon>Coregoninae</taxon>
        <taxon>Coregonus</taxon>
    </lineage>
</organism>
<comment type="caution">
    <text evidence="2">The sequence shown here is derived from an EMBL/GenBank/DDBJ whole genome shotgun (WGS) entry which is preliminary data.</text>
</comment>
<sequence length="138" mass="14933">MTFLINWVKQRGRWDFFSRSKQLLLNGCLEDSTNEVCTVHTLQAMVQGSGLGVAVLKFAPAVAILSLTLLCSPCWATRNAALQLYCALCSRMLGQCSGGEEGSIQQGMSPPAFFTQYPTLHPFLLGELRGAAGNLHGP</sequence>
<dbReference type="Pfam" id="PF25151">
    <property type="entry name" value="TPR_Trm732_C"/>
    <property type="match status" value="1"/>
</dbReference>
<dbReference type="GO" id="GO:0030488">
    <property type="term" value="P:tRNA methylation"/>
    <property type="evidence" value="ECO:0007669"/>
    <property type="project" value="TreeGrafter"/>
</dbReference>
<dbReference type="InterPro" id="IPR051954">
    <property type="entry name" value="tRNA_methyltransferase_THADA"/>
</dbReference>
<dbReference type="AlphaFoldDB" id="A0AAN8LR54"/>
<proteinExistence type="predicted"/>
<dbReference type="PANTHER" id="PTHR14387">
    <property type="entry name" value="THADA/DEATH RECEPTOR INTERACTING PROTEIN"/>
    <property type="match status" value="1"/>
</dbReference>
<gene>
    <name evidence="2" type="ORF">J4Q44_G00232560</name>
</gene>
<dbReference type="InterPro" id="IPR056842">
    <property type="entry name" value="THADA-like_TPR_C"/>
</dbReference>